<dbReference type="OrthoDB" id="9782872at2"/>
<feature type="domain" description="NodB homology" evidence="6">
    <location>
        <begin position="94"/>
        <end position="352"/>
    </location>
</feature>
<evidence type="ECO:0000256" key="1">
    <source>
        <dbReference type="ARBA" id="ARBA00003236"/>
    </source>
</evidence>
<keyword evidence="4" id="KW-0732">Signal</keyword>
<evidence type="ECO:0000313" key="7">
    <source>
        <dbReference type="EMBL" id="RST87327.1"/>
    </source>
</evidence>
<dbReference type="InterPro" id="IPR011330">
    <property type="entry name" value="Glyco_hydro/deAcase_b/a-brl"/>
</dbReference>
<dbReference type="GO" id="GO:0016810">
    <property type="term" value="F:hydrolase activity, acting on carbon-nitrogen (but not peptide) bonds"/>
    <property type="evidence" value="ECO:0007669"/>
    <property type="project" value="InterPro"/>
</dbReference>
<evidence type="ECO:0000259" key="6">
    <source>
        <dbReference type="PROSITE" id="PS51677"/>
    </source>
</evidence>
<dbReference type="Pfam" id="PF01522">
    <property type="entry name" value="Polysacc_deac_1"/>
    <property type="match status" value="1"/>
</dbReference>
<dbReference type="Gene3D" id="3.20.20.370">
    <property type="entry name" value="Glycoside hydrolase/deacetylase"/>
    <property type="match status" value="1"/>
</dbReference>
<accession>A0A3S0GAB8</accession>
<protein>
    <recommendedName>
        <fullName evidence="3">Chitooligosaccharide deacetylase</fullName>
    </recommendedName>
    <alternativeName>
        <fullName evidence="5">Nodulation protein B</fullName>
    </alternativeName>
</protein>
<evidence type="ECO:0000256" key="2">
    <source>
        <dbReference type="ARBA" id="ARBA00010973"/>
    </source>
</evidence>
<proteinExistence type="inferred from homology"/>
<sequence>MIDRGELLRKLVLHAARLSLLAPIAGRLLGGIGAILMVHRINDDRPRGIGVNRHLTVTPGFLDAVLTEVRRMGYVFVSMDEAVDRLKSRSSGQRFVTITADDGYRDNLTDALPVLERHEAPITVHVAPALTEGKVLLWWDLLEEIIATRDVVYLSLPEGPAVFDCDTPTAKFRANTEIHNYLTDRVAEEDQVRVIEGLARSCGIDPLQAGHASLMDWNELRRFAAHPLVTIGAHTVHHYNLRRLSAEKALRELADARRLLRVELGETPSHMAYPYGYEAAVGKREVDLAREAGYASAVTTRHGLLQTEHASHLQALPRISVNGRYQQVAHVGTMLSGITTPIANRGQRVVTV</sequence>
<organism evidence="7 8">
    <name type="scientific">Aquibium carbonis</name>
    <dbReference type="NCBI Taxonomy" id="2495581"/>
    <lineage>
        <taxon>Bacteria</taxon>
        <taxon>Pseudomonadati</taxon>
        <taxon>Pseudomonadota</taxon>
        <taxon>Alphaproteobacteria</taxon>
        <taxon>Hyphomicrobiales</taxon>
        <taxon>Phyllobacteriaceae</taxon>
        <taxon>Aquibium</taxon>
    </lineage>
</organism>
<dbReference type="GO" id="GO:0005975">
    <property type="term" value="P:carbohydrate metabolic process"/>
    <property type="evidence" value="ECO:0007669"/>
    <property type="project" value="InterPro"/>
</dbReference>
<dbReference type="InterPro" id="IPR002509">
    <property type="entry name" value="NODB_dom"/>
</dbReference>
<comment type="caution">
    <text evidence="7">The sequence shown here is derived from an EMBL/GenBank/DDBJ whole genome shotgun (WGS) entry which is preliminary data.</text>
</comment>
<evidence type="ECO:0000313" key="8">
    <source>
        <dbReference type="Proteomes" id="UP000278398"/>
    </source>
</evidence>
<evidence type="ECO:0000256" key="5">
    <source>
        <dbReference type="ARBA" id="ARBA00032976"/>
    </source>
</evidence>
<dbReference type="Proteomes" id="UP000278398">
    <property type="component" value="Unassembled WGS sequence"/>
</dbReference>
<dbReference type="PROSITE" id="PS51677">
    <property type="entry name" value="NODB"/>
    <property type="match status" value="1"/>
</dbReference>
<dbReference type="SUPFAM" id="SSF88713">
    <property type="entry name" value="Glycoside hydrolase/deacetylase"/>
    <property type="match status" value="1"/>
</dbReference>
<dbReference type="AlphaFoldDB" id="A0A3S0GAB8"/>
<evidence type="ECO:0000256" key="4">
    <source>
        <dbReference type="ARBA" id="ARBA00022729"/>
    </source>
</evidence>
<reference evidence="7 8" key="1">
    <citation type="submission" date="2018-12" db="EMBL/GenBank/DDBJ databases">
        <title>Mesorhizobium carbonis sp. nov., isolated from coal mine water.</title>
        <authorList>
            <person name="Xin W."/>
            <person name="Xu Z."/>
            <person name="Xiang F."/>
            <person name="Zhang J."/>
            <person name="Xi L."/>
            <person name="Liu J."/>
        </authorList>
    </citation>
    <scope>NUCLEOTIDE SEQUENCE [LARGE SCALE GENOMIC DNA]</scope>
    <source>
        <strain evidence="7 8">B2.3</strain>
    </source>
</reference>
<name>A0A3S0GAB8_9HYPH</name>
<dbReference type="PANTHER" id="PTHR34216:SF7">
    <property type="entry name" value="POLY-BETA-1,6-N-ACETYL-D-GLUCOSAMINE N-DEACETYLASE"/>
    <property type="match status" value="1"/>
</dbReference>
<comment type="function">
    <text evidence="1">Is involved in generating a small heat-stable compound (Nod), an acylated oligomer of N-acetylglucosamine, that stimulates mitosis in various plant protoplasts.</text>
</comment>
<dbReference type="CDD" id="cd10968">
    <property type="entry name" value="CE4_Mlr8448_like_5s"/>
    <property type="match status" value="1"/>
</dbReference>
<evidence type="ECO:0000256" key="3">
    <source>
        <dbReference type="ARBA" id="ARBA00020071"/>
    </source>
</evidence>
<dbReference type="PANTHER" id="PTHR34216">
    <property type="match status" value="1"/>
</dbReference>
<dbReference type="EMBL" id="RWKW01000020">
    <property type="protein sequence ID" value="RST87327.1"/>
    <property type="molecule type" value="Genomic_DNA"/>
</dbReference>
<gene>
    <name evidence="7" type="ORF">EJC49_05855</name>
</gene>
<dbReference type="InterPro" id="IPR051398">
    <property type="entry name" value="Polysacch_Deacetylase"/>
</dbReference>
<comment type="similarity">
    <text evidence="2">Belongs to the polysaccharide deacetylase family.</text>
</comment>
<keyword evidence="8" id="KW-1185">Reference proteome</keyword>
<dbReference type="RefSeq" id="WP_126698526.1">
    <property type="nucleotide sequence ID" value="NZ_RWKW01000020.1"/>
</dbReference>